<dbReference type="Proteomes" id="UP001596306">
    <property type="component" value="Unassembled WGS sequence"/>
</dbReference>
<evidence type="ECO:0000313" key="1">
    <source>
        <dbReference type="EMBL" id="MFC6357477.1"/>
    </source>
</evidence>
<dbReference type="RefSeq" id="WP_386733293.1">
    <property type="nucleotide sequence ID" value="NZ_JBHSTP010000004.1"/>
</dbReference>
<evidence type="ECO:0000313" key="2">
    <source>
        <dbReference type="Proteomes" id="UP001596306"/>
    </source>
</evidence>
<accession>A0ABW1VIU7</accession>
<comment type="caution">
    <text evidence="1">The sequence shown here is derived from an EMBL/GenBank/DDBJ whole genome shotgun (WGS) entry which is preliminary data.</text>
</comment>
<protein>
    <submittedName>
        <fullName evidence="1">Uncharacterized protein</fullName>
    </submittedName>
</protein>
<organism evidence="1 2">
    <name type="scientific">Luethyella okanaganae</name>
    <dbReference type="NCBI Taxonomy" id="69372"/>
    <lineage>
        <taxon>Bacteria</taxon>
        <taxon>Bacillati</taxon>
        <taxon>Actinomycetota</taxon>
        <taxon>Actinomycetes</taxon>
        <taxon>Micrococcales</taxon>
        <taxon>Microbacteriaceae</taxon>
        <taxon>Luethyella</taxon>
    </lineage>
</organism>
<name>A0ABW1VIU7_9MICO</name>
<reference evidence="2" key="1">
    <citation type="journal article" date="2019" name="Int. J. Syst. Evol. Microbiol.">
        <title>The Global Catalogue of Microorganisms (GCM) 10K type strain sequencing project: providing services to taxonomists for standard genome sequencing and annotation.</title>
        <authorList>
            <consortium name="The Broad Institute Genomics Platform"/>
            <consortium name="The Broad Institute Genome Sequencing Center for Infectious Disease"/>
            <person name="Wu L."/>
            <person name="Ma J."/>
        </authorList>
    </citation>
    <scope>NUCLEOTIDE SEQUENCE [LARGE SCALE GENOMIC DNA]</scope>
    <source>
        <strain evidence="2">CCUG 43304</strain>
    </source>
</reference>
<dbReference type="EMBL" id="JBHSTP010000004">
    <property type="protein sequence ID" value="MFC6357477.1"/>
    <property type="molecule type" value="Genomic_DNA"/>
</dbReference>
<keyword evidence="2" id="KW-1185">Reference proteome</keyword>
<proteinExistence type="predicted"/>
<sequence>MPYEELNSLSKAASAEAAEAMEAASALVTRSGAAAEEYLDGATRRLEDGSTEK</sequence>
<gene>
    <name evidence="1" type="ORF">ACFQB0_15305</name>
</gene>